<dbReference type="SUPFAM" id="SSF57716">
    <property type="entry name" value="Glucocorticoid receptor-like (DNA-binding domain)"/>
    <property type="match status" value="1"/>
</dbReference>
<evidence type="ECO:0000256" key="4">
    <source>
        <dbReference type="ARBA" id="ARBA00022771"/>
    </source>
</evidence>
<dbReference type="Proteomes" id="UP000504618">
    <property type="component" value="Unplaced"/>
</dbReference>
<evidence type="ECO:0000256" key="7">
    <source>
        <dbReference type="ARBA" id="ARBA00023054"/>
    </source>
</evidence>
<dbReference type="AlphaFoldDB" id="A0A6J1PL11"/>
<accession>A0A6J1PL11</accession>
<evidence type="ECO:0000256" key="6">
    <source>
        <dbReference type="ARBA" id="ARBA00023015"/>
    </source>
</evidence>
<evidence type="ECO:0000256" key="8">
    <source>
        <dbReference type="ARBA" id="ARBA00023125"/>
    </source>
</evidence>
<keyword evidence="14" id="KW-1185">Reference proteome</keyword>
<dbReference type="Gene3D" id="6.20.210.20">
    <property type="entry name" value="THAP domain"/>
    <property type="match status" value="1"/>
</dbReference>
<dbReference type="OrthoDB" id="7554946at2759"/>
<dbReference type="GO" id="GO:0043565">
    <property type="term" value="F:sequence-specific DNA binding"/>
    <property type="evidence" value="ECO:0007669"/>
    <property type="project" value="InterPro"/>
</dbReference>
<evidence type="ECO:0000256" key="10">
    <source>
        <dbReference type="ARBA" id="ARBA00023242"/>
    </source>
</evidence>
<protein>
    <submittedName>
        <fullName evidence="15">Uncharacterized protein LOC112453507</fullName>
    </submittedName>
</protein>
<keyword evidence="10" id="KW-0539">Nucleus</keyword>
<keyword evidence="8 12" id="KW-0238">DNA-binding</keyword>
<organism evidence="14 15">
    <name type="scientific">Temnothorax curvispinosus</name>
    <dbReference type="NCBI Taxonomy" id="300111"/>
    <lineage>
        <taxon>Eukaryota</taxon>
        <taxon>Metazoa</taxon>
        <taxon>Ecdysozoa</taxon>
        <taxon>Arthropoda</taxon>
        <taxon>Hexapoda</taxon>
        <taxon>Insecta</taxon>
        <taxon>Pterygota</taxon>
        <taxon>Neoptera</taxon>
        <taxon>Endopterygota</taxon>
        <taxon>Hymenoptera</taxon>
        <taxon>Apocrita</taxon>
        <taxon>Aculeata</taxon>
        <taxon>Formicoidea</taxon>
        <taxon>Formicidae</taxon>
        <taxon>Myrmicinae</taxon>
        <taxon>Temnothorax</taxon>
    </lineage>
</organism>
<keyword evidence="9" id="KW-0804">Transcription</keyword>
<sequence length="244" mass="27026">MTKPCAVPTCKTGNRGDKSNRSVFRVPKDVERLRQWVAAIPGIVKLKPTHVICDKHFEDQHIIREWIKRDGSGRIIAQAPYKYPQLSKLAVPTKLLHDVTNNEAVDSLAESSSHLVSSVINSVDTPHVQDVSYIQLPISEDGQSLTAMEEADTIMIPTSDPHTEISSAQVNISSTSIIDTPYVQDVSYIQLPNISEDGQSLIAMEEADTIMIPPSDPHTEISSAPLSKLQTQDKLFYIYSVFSE</sequence>
<dbReference type="GO" id="GO:0008270">
    <property type="term" value="F:zinc ion binding"/>
    <property type="evidence" value="ECO:0007669"/>
    <property type="project" value="UniProtKB-KW"/>
</dbReference>
<comment type="subcellular location">
    <subcellularLocation>
        <location evidence="1">Nucleus</location>
        <location evidence="1">Nucleoplasm</location>
    </subcellularLocation>
</comment>
<name>A0A6J1PL11_9HYME</name>
<keyword evidence="7" id="KW-0175">Coiled coil</keyword>
<dbReference type="PANTHER" id="PTHR46600">
    <property type="entry name" value="THAP DOMAIN-CONTAINING"/>
    <property type="match status" value="1"/>
</dbReference>
<dbReference type="GeneID" id="112453507"/>
<evidence type="ECO:0000256" key="11">
    <source>
        <dbReference type="ARBA" id="ARBA00023306"/>
    </source>
</evidence>
<evidence type="ECO:0000256" key="2">
    <source>
        <dbReference type="ARBA" id="ARBA00006177"/>
    </source>
</evidence>
<dbReference type="SMART" id="SM00692">
    <property type="entry name" value="DM3"/>
    <property type="match status" value="1"/>
</dbReference>
<gene>
    <name evidence="15" type="primary">LOC112453507</name>
</gene>
<reference evidence="15" key="1">
    <citation type="submission" date="2025-08" db="UniProtKB">
        <authorList>
            <consortium name="RefSeq"/>
        </authorList>
    </citation>
    <scope>IDENTIFICATION</scope>
    <source>
        <tissue evidence="15">Whole body</tissue>
    </source>
</reference>
<evidence type="ECO:0000256" key="12">
    <source>
        <dbReference type="PROSITE-ProRule" id="PRU00309"/>
    </source>
</evidence>
<evidence type="ECO:0000256" key="9">
    <source>
        <dbReference type="ARBA" id="ARBA00023163"/>
    </source>
</evidence>
<keyword evidence="5" id="KW-0862">Zinc</keyword>
<dbReference type="PANTHER" id="PTHR46600:SF1">
    <property type="entry name" value="THAP DOMAIN-CONTAINING PROTEIN 1"/>
    <property type="match status" value="1"/>
</dbReference>
<evidence type="ECO:0000313" key="14">
    <source>
        <dbReference type="Proteomes" id="UP000504618"/>
    </source>
</evidence>
<keyword evidence="11" id="KW-0131">Cell cycle</keyword>
<evidence type="ECO:0000259" key="13">
    <source>
        <dbReference type="PROSITE" id="PS50950"/>
    </source>
</evidence>
<dbReference type="InterPro" id="IPR026516">
    <property type="entry name" value="THAP1/10"/>
</dbReference>
<proteinExistence type="inferred from homology"/>
<dbReference type="PROSITE" id="PS50950">
    <property type="entry name" value="ZF_THAP"/>
    <property type="match status" value="1"/>
</dbReference>
<dbReference type="InterPro" id="IPR038441">
    <property type="entry name" value="THAP_Znf_sf"/>
</dbReference>
<comment type="similarity">
    <text evidence="2">Belongs to the THAP1 family.</text>
</comment>
<dbReference type="InterPro" id="IPR006612">
    <property type="entry name" value="THAP_Znf"/>
</dbReference>
<feature type="non-terminal residue" evidence="15">
    <location>
        <position position="244"/>
    </location>
</feature>
<feature type="domain" description="THAP-type" evidence="13">
    <location>
        <begin position="1"/>
        <end position="95"/>
    </location>
</feature>
<keyword evidence="6" id="KW-0805">Transcription regulation</keyword>
<dbReference type="SMART" id="SM00980">
    <property type="entry name" value="THAP"/>
    <property type="match status" value="1"/>
</dbReference>
<dbReference type="GO" id="GO:0005654">
    <property type="term" value="C:nucleoplasm"/>
    <property type="evidence" value="ECO:0007669"/>
    <property type="project" value="UniProtKB-SubCell"/>
</dbReference>
<evidence type="ECO:0000256" key="1">
    <source>
        <dbReference type="ARBA" id="ARBA00004642"/>
    </source>
</evidence>
<evidence type="ECO:0000313" key="15">
    <source>
        <dbReference type="RefSeq" id="XP_024870063.1"/>
    </source>
</evidence>
<evidence type="ECO:0000256" key="5">
    <source>
        <dbReference type="ARBA" id="ARBA00022833"/>
    </source>
</evidence>
<keyword evidence="3" id="KW-0479">Metal-binding</keyword>
<evidence type="ECO:0000256" key="3">
    <source>
        <dbReference type="ARBA" id="ARBA00022723"/>
    </source>
</evidence>
<dbReference type="Pfam" id="PF05485">
    <property type="entry name" value="THAP"/>
    <property type="match status" value="1"/>
</dbReference>
<keyword evidence="4 12" id="KW-0863">Zinc-finger</keyword>
<dbReference type="RefSeq" id="XP_024870063.1">
    <property type="nucleotide sequence ID" value="XM_025014295.1"/>
</dbReference>